<feature type="region of interest" description="Disordered" evidence="1">
    <location>
        <begin position="40"/>
        <end position="87"/>
    </location>
</feature>
<organism evidence="2 3">
    <name type="scientific">Azospirillum oleiclasticum</name>
    <dbReference type="NCBI Taxonomy" id="2735135"/>
    <lineage>
        <taxon>Bacteria</taxon>
        <taxon>Pseudomonadati</taxon>
        <taxon>Pseudomonadota</taxon>
        <taxon>Alphaproteobacteria</taxon>
        <taxon>Rhodospirillales</taxon>
        <taxon>Azospirillaceae</taxon>
        <taxon>Azospirillum</taxon>
    </lineage>
</organism>
<sequence>MPDDRTDRIRQRAHEIWEREGRADGRDAEHWSRAEAEIAAEEANGGPSELAAPAAACSVEAGPVQDSRRRTRAAPKARRKDATPPPG</sequence>
<dbReference type="Pfam" id="PF11154">
    <property type="entry name" value="DUF2934"/>
    <property type="match status" value="1"/>
</dbReference>
<reference evidence="2 3" key="1">
    <citation type="submission" date="2020-05" db="EMBL/GenBank/DDBJ databases">
        <title>Azospirillum oleiclasticum sp. nov, a nitrogen-fixing and heavy crude oil-emulsifying bacterium isolated from the crude oil of Yumen Oilfield.</title>
        <authorList>
            <person name="Wu D."/>
            <person name="Cai M."/>
            <person name="Zhang X."/>
        </authorList>
    </citation>
    <scope>NUCLEOTIDE SEQUENCE [LARGE SCALE GENOMIC DNA]</scope>
    <source>
        <strain evidence="2 3">ROY-1-1-2</strain>
    </source>
</reference>
<evidence type="ECO:0000313" key="3">
    <source>
        <dbReference type="Proteomes" id="UP000584642"/>
    </source>
</evidence>
<evidence type="ECO:0000313" key="2">
    <source>
        <dbReference type="EMBL" id="NYZ22711.1"/>
    </source>
</evidence>
<feature type="compositionally biased region" description="Basic residues" evidence="1">
    <location>
        <begin position="69"/>
        <end position="79"/>
    </location>
</feature>
<name>A0ABX2TEU3_9PROT</name>
<gene>
    <name evidence="2" type="ORF">HND93_23620</name>
</gene>
<dbReference type="EMBL" id="JABFDB010000021">
    <property type="protein sequence ID" value="NYZ22711.1"/>
    <property type="molecule type" value="Genomic_DNA"/>
</dbReference>
<dbReference type="RefSeq" id="WP_180284484.1">
    <property type="nucleotide sequence ID" value="NZ_JABFDB010000021.1"/>
</dbReference>
<comment type="caution">
    <text evidence="2">The sequence shown here is derived from an EMBL/GenBank/DDBJ whole genome shotgun (WGS) entry which is preliminary data.</text>
</comment>
<proteinExistence type="predicted"/>
<keyword evidence="3" id="KW-1185">Reference proteome</keyword>
<accession>A0ABX2TEU3</accession>
<evidence type="ECO:0000256" key="1">
    <source>
        <dbReference type="SAM" id="MobiDB-lite"/>
    </source>
</evidence>
<dbReference type="InterPro" id="IPR021327">
    <property type="entry name" value="DUF2934"/>
</dbReference>
<protein>
    <submittedName>
        <fullName evidence="2">DUF2934 domain-containing protein</fullName>
    </submittedName>
</protein>
<dbReference type="Proteomes" id="UP000584642">
    <property type="component" value="Unassembled WGS sequence"/>
</dbReference>